<dbReference type="AlphaFoldDB" id="A0A2W5DJK9"/>
<evidence type="ECO:0000313" key="1">
    <source>
        <dbReference type="EMBL" id="PZP30948.1"/>
    </source>
</evidence>
<protein>
    <recommendedName>
        <fullName evidence="3">Solute-binding protein family 3/N-terminal domain-containing protein</fullName>
    </recommendedName>
</protein>
<accession>A0A2W5DJK9</accession>
<gene>
    <name evidence="1" type="ORF">DI603_13515</name>
</gene>
<dbReference type="Proteomes" id="UP000249633">
    <property type="component" value="Unassembled WGS sequence"/>
</dbReference>
<reference evidence="1 2" key="1">
    <citation type="submission" date="2017-08" db="EMBL/GenBank/DDBJ databases">
        <title>Infants hospitalized years apart are colonized by the same room-sourced microbial strains.</title>
        <authorList>
            <person name="Brooks B."/>
            <person name="Olm M.R."/>
            <person name="Firek B.A."/>
            <person name="Baker R."/>
            <person name="Thomas B.C."/>
            <person name="Morowitz M.J."/>
            <person name="Banfield J.F."/>
        </authorList>
    </citation>
    <scope>NUCLEOTIDE SEQUENCE [LARGE SCALE GENOMIC DNA]</scope>
    <source>
        <strain evidence="1">S2_012_000_R2_81</strain>
    </source>
</reference>
<proteinExistence type="predicted"/>
<sequence length="294" mass="32409">MQLGLSLSWPAAAGPGRVCGVPGTPAAVSFPSADPARDPRRVYPLELLTLALRKAGCGLPVEPRQDYAQGRAMAELALGRLDLTMVSHRQLPRVRGQVVPVPLRRGLLGLRLLLCLPDRVDELARVQDAGQLKGLALGYGADWNDRPVFEQLGYRLVTTSSYAGLFSMLRARRFDYLSRGLNEVWDELALARRRGSAIAVVPGLALRYPLDDYFVVRPDAPELASLIEQGLVLAQKDGSFQSLFEQRFGAALRQADLRARRLLAVAGYPDDELVQREQDQLLRKIHALPTRRAG</sequence>
<comment type="caution">
    <text evidence="1">The sequence shown here is derived from an EMBL/GenBank/DDBJ whole genome shotgun (WGS) entry which is preliminary data.</text>
</comment>
<organism evidence="1 2">
    <name type="scientific">Roseateles depolymerans</name>
    <dbReference type="NCBI Taxonomy" id="76731"/>
    <lineage>
        <taxon>Bacteria</taxon>
        <taxon>Pseudomonadati</taxon>
        <taxon>Pseudomonadota</taxon>
        <taxon>Betaproteobacteria</taxon>
        <taxon>Burkholderiales</taxon>
        <taxon>Sphaerotilaceae</taxon>
        <taxon>Roseateles</taxon>
    </lineage>
</organism>
<evidence type="ECO:0000313" key="2">
    <source>
        <dbReference type="Proteomes" id="UP000249633"/>
    </source>
</evidence>
<name>A0A2W5DJK9_9BURK</name>
<dbReference type="SUPFAM" id="SSF53850">
    <property type="entry name" value="Periplasmic binding protein-like II"/>
    <property type="match status" value="1"/>
</dbReference>
<dbReference type="EMBL" id="QFOD01000012">
    <property type="protein sequence ID" value="PZP30948.1"/>
    <property type="molecule type" value="Genomic_DNA"/>
</dbReference>
<evidence type="ECO:0008006" key="3">
    <source>
        <dbReference type="Google" id="ProtNLM"/>
    </source>
</evidence>